<name>A0ABQ6A114_9GAMM</name>
<evidence type="ECO:0000313" key="4">
    <source>
        <dbReference type="Proteomes" id="UP001156682"/>
    </source>
</evidence>
<comment type="similarity">
    <text evidence="1">Belongs to the SufE family.</text>
</comment>
<evidence type="ECO:0000259" key="2">
    <source>
        <dbReference type="Pfam" id="PF02657"/>
    </source>
</evidence>
<dbReference type="Gene3D" id="3.90.1010.10">
    <property type="match status" value="1"/>
</dbReference>
<keyword evidence="4" id="KW-1185">Reference proteome</keyword>
<dbReference type="PANTHER" id="PTHR43597:SF5">
    <property type="entry name" value="SUFE-LIKE PROTEIN 2, CHLOROPLASTIC"/>
    <property type="match status" value="1"/>
</dbReference>
<sequence>MSAEEAQQELLEEFEFFDNWMDRYQYIIDLGKALPDYLDEWKTAEYKIEGCQSQVWIRPEAKDGVISFAAISDAAIVSGLIALLMRIYNNRTAAEILATPPEFLKVLGLDKHLSPTRSNGLHAMLERIFAIAQATQS</sequence>
<feature type="domain" description="Fe-S metabolism associated" evidence="2">
    <location>
        <begin position="12"/>
        <end position="128"/>
    </location>
</feature>
<dbReference type="PANTHER" id="PTHR43597">
    <property type="entry name" value="SULFUR ACCEPTOR PROTEIN CSDE"/>
    <property type="match status" value="1"/>
</dbReference>
<organism evidence="3 4">
    <name type="scientific">Marinospirillum insulare</name>
    <dbReference type="NCBI Taxonomy" id="217169"/>
    <lineage>
        <taxon>Bacteria</taxon>
        <taxon>Pseudomonadati</taxon>
        <taxon>Pseudomonadota</taxon>
        <taxon>Gammaproteobacteria</taxon>
        <taxon>Oceanospirillales</taxon>
        <taxon>Oceanospirillaceae</taxon>
        <taxon>Marinospirillum</taxon>
    </lineage>
</organism>
<proteinExistence type="inferred from homology"/>
<evidence type="ECO:0000256" key="1">
    <source>
        <dbReference type="ARBA" id="ARBA00010282"/>
    </source>
</evidence>
<dbReference type="InterPro" id="IPR003808">
    <property type="entry name" value="Fe-S_metab-assoc_dom"/>
</dbReference>
<comment type="caution">
    <text evidence="3">The sequence shown here is derived from an EMBL/GenBank/DDBJ whole genome shotgun (WGS) entry which is preliminary data.</text>
</comment>
<dbReference type="EMBL" id="BSOR01000017">
    <property type="protein sequence ID" value="GLR63800.1"/>
    <property type="molecule type" value="Genomic_DNA"/>
</dbReference>
<dbReference type="Proteomes" id="UP001156682">
    <property type="component" value="Unassembled WGS sequence"/>
</dbReference>
<dbReference type="Pfam" id="PF02657">
    <property type="entry name" value="SufE"/>
    <property type="match status" value="1"/>
</dbReference>
<accession>A0ABQ6A114</accession>
<gene>
    <name evidence="3" type="ORF">GCM10007878_12350</name>
</gene>
<dbReference type="SUPFAM" id="SSF82649">
    <property type="entry name" value="SufE/NifU"/>
    <property type="match status" value="1"/>
</dbReference>
<dbReference type="RefSeq" id="WP_027850820.1">
    <property type="nucleotide sequence ID" value="NZ_BSOR01000017.1"/>
</dbReference>
<evidence type="ECO:0000313" key="3">
    <source>
        <dbReference type="EMBL" id="GLR63800.1"/>
    </source>
</evidence>
<protein>
    <recommendedName>
        <fullName evidence="2">Fe-S metabolism associated domain-containing protein</fullName>
    </recommendedName>
</protein>
<reference evidence="4" key="1">
    <citation type="journal article" date="2019" name="Int. J. Syst. Evol. Microbiol.">
        <title>The Global Catalogue of Microorganisms (GCM) 10K type strain sequencing project: providing services to taxonomists for standard genome sequencing and annotation.</title>
        <authorList>
            <consortium name="The Broad Institute Genomics Platform"/>
            <consortium name="The Broad Institute Genome Sequencing Center for Infectious Disease"/>
            <person name="Wu L."/>
            <person name="Ma J."/>
        </authorList>
    </citation>
    <scope>NUCLEOTIDE SEQUENCE [LARGE SCALE GENOMIC DNA]</scope>
    <source>
        <strain evidence="4">NBRC 100033</strain>
    </source>
</reference>